<feature type="compositionally biased region" description="Low complexity" evidence="1">
    <location>
        <begin position="36"/>
        <end position="51"/>
    </location>
</feature>
<reference evidence="3" key="1">
    <citation type="submission" date="2021-01" db="EMBL/GenBank/DDBJ databases">
        <title>Caligus Genome Assembly.</title>
        <authorList>
            <person name="Gallardo-Escarate C."/>
        </authorList>
    </citation>
    <scope>NUCLEOTIDE SEQUENCE [LARGE SCALE GENOMIC DNA]</scope>
</reference>
<gene>
    <name evidence="2" type="ORF">FKW44_019087</name>
</gene>
<evidence type="ECO:0000256" key="1">
    <source>
        <dbReference type="SAM" id="MobiDB-lite"/>
    </source>
</evidence>
<feature type="compositionally biased region" description="Basic and acidic residues" evidence="1">
    <location>
        <begin position="1"/>
        <end position="14"/>
    </location>
</feature>
<sequence>MADKIDMSLDDIIKKNRRGGPRRGGGGGGRGGRGGRAMSRGGRGKAPSSRGSRGGSGKWRHDKYEGGARRGGVSIGSGPVKLVVEKQQVRTFGTRT</sequence>
<name>A0A7T8GVB6_CALRO</name>
<keyword evidence="3" id="KW-1185">Reference proteome</keyword>
<dbReference type="EMBL" id="CP045902">
    <property type="protein sequence ID" value="QQP38503.1"/>
    <property type="molecule type" value="Genomic_DNA"/>
</dbReference>
<dbReference type="Proteomes" id="UP000595437">
    <property type="component" value="Chromosome 13"/>
</dbReference>
<proteinExistence type="predicted"/>
<accession>A0A7T8GVB6</accession>
<evidence type="ECO:0000313" key="2">
    <source>
        <dbReference type="EMBL" id="QQP38503.1"/>
    </source>
</evidence>
<protein>
    <submittedName>
        <fullName evidence="2">Uncharacterized protein</fullName>
    </submittedName>
</protein>
<evidence type="ECO:0000313" key="3">
    <source>
        <dbReference type="Proteomes" id="UP000595437"/>
    </source>
</evidence>
<feature type="region of interest" description="Disordered" evidence="1">
    <location>
        <begin position="1"/>
        <end position="79"/>
    </location>
</feature>
<dbReference type="AlphaFoldDB" id="A0A7T8GVB6"/>
<organism evidence="2 3">
    <name type="scientific">Caligus rogercresseyi</name>
    <name type="common">Sea louse</name>
    <dbReference type="NCBI Taxonomy" id="217165"/>
    <lineage>
        <taxon>Eukaryota</taxon>
        <taxon>Metazoa</taxon>
        <taxon>Ecdysozoa</taxon>
        <taxon>Arthropoda</taxon>
        <taxon>Crustacea</taxon>
        <taxon>Multicrustacea</taxon>
        <taxon>Hexanauplia</taxon>
        <taxon>Copepoda</taxon>
        <taxon>Siphonostomatoida</taxon>
        <taxon>Caligidae</taxon>
        <taxon>Caligus</taxon>
    </lineage>
</organism>
<feature type="compositionally biased region" description="Gly residues" evidence="1">
    <location>
        <begin position="22"/>
        <end position="35"/>
    </location>
</feature>